<protein>
    <submittedName>
        <fullName evidence="3">9315_t:CDS:1</fullName>
    </submittedName>
</protein>
<proteinExistence type="predicted"/>
<feature type="region of interest" description="Disordered" evidence="2">
    <location>
        <begin position="134"/>
        <end position="154"/>
    </location>
</feature>
<evidence type="ECO:0000313" key="3">
    <source>
        <dbReference type="EMBL" id="CAG8502154.1"/>
    </source>
</evidence>
<dbReference type="Proteomes" id="UP000789831">
    <property type="component" value="Unassembled WGS sequence"/>
</dbReference>
<feature type="region of interest" description="Disordered" evidence="2">
    <location>
        <begin position="88"/>
        <end position="109"/>
    </location>
</feature>
<feature type="region of interest" description="Disordered" evidence="2">
    <location>
        <begin position="297"/>
        <end position="316"/>
    </location>
</feature>
<keyword evidence="4" id="KW-1185">Reference proteome</keyword>
<feature type="compositionally biased region" description="Basic and acidic residues" evidence="2">
    <location>
        <begin position="205"/>
        <end position="227"/>
    </location>
</feature>
<comment type="caution">
    <text evidence="3">The sequence shown here is derived from an EMBL/GenBank/DDBJ whole genome shotgun (WGS) entry which is preliminary data.</text>
</comment>
<sequence length="653" mass="74751">MSSRTKSKPALERRFTSPTVVPLSPINVVGTEEIPLQEPAPPAIVNAEITRLHKELVAAIKSNKKHSSKVARLESEAKTFRASITKLTSEKQEIQSKKDEKSNGLLQENTSLKSKFTAAQKELVRLRRKNEELANGAGGIKGGKSETQTTDVESLRNELKQVQNANKNFKMEVKKLSTDFEQAKQQSDEYKRQMMRTEKECNALKESNKKLTMEKNRIEREHKESRQQVDQLTSRNQQLVQKSLNLGAEKSRLKSDLNSQQDEYVQLRQTNRKLASEKNSLKRQSGTFNFKIDPNLLAKDPVTKGDSSSSRSMSEMGDTTIAVELENAKNEINELRKQISIIQNEGKSLTETNQQLTKDKDQLEITIKECREKIEGLVAYNKQLIDELENLSTTHQQSEINSNSREAELLSNIQELTTLDAQVQKEISKLRQDFELMKDNNILLTNKNEYLERTITESREQIEQLASRNQQLREESNNVTTQYGERVSYSNGREKQLNLRISDLEQLNKQLQDQINLTNQTRDSIQQNYSQFEREIHDCRNQIDRLSSQNQNLVEECNSLTNKYTTSLGSDSSRNATNSIVQMSGDLSIKVSELQQQNEELDRKLADVKRERDEAKGTYLVRTAKMQAQIKELKKEASQYRFALASRTDLSAV</sequence>
<feature type="region of interest" description="Disordered" evidence="2">
    <location>
        <begin position="205"/>
        <end position="236"/>
    </location>
</feature>
<reference evidence="3" key="1">
    <citation type="submission" date="2021-06" db="EMBL/GenBank/DDBJ databases">
        <authorList>
            <person name="Kallberg Y."/>
            <person name="Tangrot J."/>
            <person name="Rosling A."/>
        </authorList>
    </citation>
    <scope>NUCLEOTIDE SEQUENCE</scope>
    <source>
        <strain evidence="3">MT106</strain>
    </source>
</reference>
<feature type="coiled-coil region" evidence="1">
    <location>
        <begin position="318"/>
        <end position="618"/>
    </location>
</feature>
<dbReference type="PANTHER" id="PTHR43941:SF1">
    <property type="entry name" value="STRUCTURAL MAINTENANCE OF CHROMOSOMES PROTEIN 2"/>
    <property type="match status" value="1"/>
</dbReference>
<evidence type="ECO:0000256" key="2">
    <source>
        <dbReference type="SAM" id="MobiDB-lite"/>
    </source>
</evidence>
<accession>A0A9N9F0S0</accession>
<evidence type="ECO:0000256" key="1">
    <source>
        <dbReference type="SAM" id="Coils"/>
    </source>
</evidence>
<gene>
    <name evidence="3" type="ORF">AGERDE_LOCUS4302</name>
</gene>
<dbReference type="OrthoDB" id="10255512at2759"/>
<dbReference type="Gene3D" id="1.10.287.1490">
    <property type="match status" value="2"/>
</dbReference>
<dbReference type="EMBL" id="CAJVPL010000484">
    <property type="protein sequence ID" value="CAG8502154.1"/>
    <property type="molecule type" value="Genomic_DNA"/>
</dbReference>
<evidence type="ECO:0000313" key="4">
    <source>
        <dbReference type="Proteomes" id="UP000789831"/>
    </source>
</evidence>
<dbReference type="AlphaFoldDB" id="A0A9N9F0S0"/>
<keyword evidence="1" id="KW-0175">Coiled coil</keyword>
<dbReference type="PANTHER" id="PTHR43941">
    <property type="entry name" value="STRUCTURAL MAINTENANCE OF CHROMOSOMES PROTEIN 2"/>
    <property type="match status" value="1"/>
</dbReference>
<name>A0A9N9F0S0_9GLOM</name>
<organism evidence="3 4">
    <name type="scientific">Ambispora gerdemannii</name>
    <dbReference type="NCBI Taxonomy" id="144530"/>
    <lineage>
        <taxon>Eukaryota</taxon>
        <taxon>Fungi</taxon>
        <taxon>Fungi incertae sedis</taxon>
        <taxon>Mucoromycota</taxon>
        <taxon>Glomeromycotina</taxon>
        <taxon>Glomeromycetes</taxon>
        <taxon>Archaeosporales</taxon>
        <taxon>Ambisporaceae</taxon>
        <taxon>Ambispora</taxon>
    </lineage>
</organism>
<feature type="compositionally biased region" description="Basic and acidic residues" evidence="2">
    <location>
        <begin position="88"/>
        <end position="102"/>
    </location>
</feature>